<sequence>MTNPEQPINEQTNGPAHETASGTDRHFQVDFLYLDLTICNRCQEAETNLEEALAEVEETLKVAGIQVTVNRVNVNTEALARQHRFVSSPTIRINGSDIQQLVQESQCHCCGDLCGDEVDCRVWLYRGQIYEAPPRAMIMEALLKEVYGGNACCGTPAKAVAGKPYELPENLKRFYDAMAKQPSLER</sequence>
<dbReference type="InterPro" id="IPR021219">
    <property type="entry name" value="DUF2703"/>
</dbReference>
<dbReference type="Proteomes" id="UP001158066">
    <property type="component" value="Unassembled WGS sequence"/>
</dbReference>
<accession>A0AA46AK87</accession>
<feature type="compositionally biased region" description="Polar residues" evidence="1">
    <location>
        <begin position="1"/>
        <end position="14"/>
    </location>
</feature>
<gene>
    <name evidence="2" type="ORF">SAMN06296020_11733</name>
</gene>
<reference evidence="2" key="1">
    <citation type="submission" date="2017-05" db="EMBL/GenBank/DDBJ databases">
        <authorList>
            <person name="Varghese N."/>
            <person name="Submissions S."/>
        </authorList>
    </citation>
    <scope>NUCLEOTIDE SEQUENCE</scope>
    <source>
        <strain evidence="2">Su22</strain>
    </source>
</reference>
<comment type="caution">
    <text evidence="2">The sequence shown here is derived from an EMBL/GenBank/DDBJ whole genome shotgun (WGS) entry which is preliminary data.</text>
</comment>
<dbReference type="Pfam" id="PF10865">
    <property type="entry name" value="DUF2703"/>
    <property type="match status" value="1"/>
</dbReference>
<evidence type="ECO:0000313" key="3">
    <source>
        <dbReference type="Proteomes" id="UP001158066"/>
    </source>
</evidence>
<dbReference type="AlphaFoldDB" id="A0AA46AK87"/>
<protein>
    <submittedName>
        <fullName evidence="2">Uncharacterized protein</fullName>
    </submittedName>
</protein>
<feature type="region of interest" description="Disordered" evidence="1">
    <location>
        <begin position="1"/>
        <end position="21"/>
    </location>
</feature>
<evidence type="ECO:0000313" key="2">
    <source>
        <dbReference type="EMBL" id="SMP68628.1"/>
    </source>
</evidence>
<evidence type="ECO:0000256" key="1">
    <source>
        <dbReference type="SAM" id="MobiDB-lite"/>
    </source>
</evidence>
<keyword evidence="3" id="KW-1185">Reference proteome</keyword>
<dbReference type="EMBL" id="FXUF01000017">
    <property type="protein sequence ID" value="SMP68628.1"/>
    <property type="molecule type" value="Genomic_DNA"/>
</dbReference>
<organism evidence="2 3">
    <name type="scientific">Anoxynatronum buryatiense</name>
    <dbReference type="NCBI Taxonomy" id="489973"/>
    <lineage>
        <taxon>Bacteria</taxon>
        <taxon>Bacillati</taxon>
        <taxon>Bacillota</taxon>
        <taxon>Clostridia</taxon>
        <taxon>Eubacteriales</taxon>
        <taxon>Clostridiaceae</taxon>
        <taxon>Anoxynatronum</taxon>
    </lineage>
</organism>
<dbReference type="RefSeq" id="WP_283410527.1">
    <property type="nucleotide sequence ID" value="NZ_FXUF01000017.1"/>
</dbReference>
<name>A0AA46AK87_9CLOT</name>
<proteinExistence type="predicted"/>